<feature type="transmembrane region" description="Helical" evidence="7">
    <location>
        <begin position="103"/>
        <end position="126"/>
    </location>
</feature>
<feature type="transmembrane region" description="Helical" evidence="7">
    <location>
        <begin position="43"/>
        <end position="62"/>
    </location>
</feature>
<evidence type="ECO:0000256" key="2">
    <source>
        <dbReference type="ARBA" id="ARBA00007018"/>
    </source>
</evidence>
<evidence type="ECO:0000313" key="11">
    <source>
        <dbReference type="WormBase" id="SRAE_1000119000"/>
    </source>
</evidence>
<keyword evidence="5 7" id="KW-0472">Membrane</keyword>
<reference evidence="8 9" key="1">
    <citation type="submission" date="2014-09" db="EMBL/GenBank/DDBJ databases">
        <authorList>
            <person name="Martin A.A."/>
        </authorList>
    </citation>
    <scope>NUCLEOTIDE SEQUENCE</scope>
    <source>
        <strain evidence="9">ED321</strain>
        <strain evidence="8">ED321 Heterogonic</strain>
    </source>
</reference>
<keyword evidence="6" id="KW-0862">Zinc</keyword>
<dbReference type="Proteomes" id="UP000035682">
    <property type="component" value="Unplaced"/>
</dbReference>
<dbReference type="CTD" id="36375288"/>
<accession>A0A090MVI2</accession>
<comment type="subcellular location">
    <subcellularLocation>
        <location evidence="1">Membrane</location>
        <topology evidence="1">Multi-pass membrane protein</topology>
    </subcellularLocation>
</comment>
<keyword evidence="9" id="KW-1185">Reference proteome</keyword>
<feature type="binding site" evidence="6">
    <location>
        <position position="92"/>
    </location>
    <ligand>
        <name>Zn(2+)</name>
        <dbReference type="ChEBI" id="CHEBI:29105"/>
    </ligand>
</feature>
<proteinExistence type="inferred from homology"/>
<feature type="transmembrane region" description="Helical" evidence="7">
    <location>
        <begin position="138"/>
        <end position="160"/>
    </location>
</feature>
<evidence type="ECO:0000256" key="6">
    <source>
        <dbReference type="PIRSR" id="PIRSR604254-1"/>
    </source>
</evidence>
<dbReference type="InterPro" id="IPR004254">
    <property type="entry name" value="AdipoR/HlyIII-related"/>
</dbReference>
<dbReference type="GO" id="GO:0016020">
    <property type="term" value="C:membrane"/>
    <property type="evidence" value="ECO:0007669"/>
    <property type="project" value="UniProtKB-SubCell"/>
</dbReference>
<dbReference type="RefSeq" id="XP_024502125.1">
    <property type="nucleotide sequence ID" value="XM_024648114.1"/>
</dbReference>
<dbReference type="PANTHER" id="PTHR20855">
    <property type="entry name" value="ADIPOR/PROGESTIN RECEPTOR-RELATED"/>
    <property type="match status" value="1"/>
</dbReference>
<dbReference type="OrthoDB" id="529367at2759"/>
<comment type="similarity">
    <text evidence="2">Belongs to the ADIPOR family.</text>
</comment>
<dbReference type="WormBase" id="SRAE_1000119000">
    <property type="protein sequence ID" value="SRP07649"/>
    <property type="gene ID" value="WBGene00257793"/>
</dbReference>
<gene>
    <name evidence="8 10 11" type="ORF">SRAE_1000119000</name>
</gene>
<dbReference type="GO" id="GO:0046872">
    <property type="term" value="F:metal ion binding"/>
    <property type="evidence" value="ECO:0007669"/>
    <property type="project" value="UniProtKB-KW"/>
</dbReference>
<keyword evidence="6" id="KW-0479">Metal-binding</keyword>
<keyword evidence="3 7" id="KW-0812">Transmembrane</keyword>
<evidence type="ECO:0000256" key="3">
    <source>
        <dbReference type="ARBA" id="ARBA00022692"/>
    </source>
</evidence>
<evidence type="ECO:0000256" key="4">
    <source>
        <dbReference type="ARBA" id="ARBA00022989"/>
    </source>
</evidence>
<keyword evidence="4 7" id="KW-1133">Transmembrane helix</keyword>
<feature type="binding site" evidence="6">
    <location>
        <position position="240"/>
    </location>
    <ligand>
        <name>Zn(2+)</name>
        <dbReference type="ChEBI" id="CHEBI:29105"/>
    </ligand>
</feature>
<dbReference type="Pfam" id="PF03006">
    <property type="entry name" value="HlyIII"/>
    <property type="match status" value="1"/>
</dbReference>
<dbReference type="PANTHER" id="PTHR20855:SF92">
    <property type="entry name" value="PROGESTIN AND ADIPOQ RECEPTOR FAMILY MEMBER 3-LIKE"/>
    <property type="match status" value="1"/>
</dbReference>
<feature type="binding site" evidence="6">
    <location>
        <position position="244"/>
    </location>
    <ligand>
        <name>Zn(2+)</name>
        <dbReference type="ChEBI" id="CHEBI:29105"/>
    </ligand>
</feature>
<dbReference type="STRING" id="34506.A0A090MVI2"/>
<dbReference type="GO" id="GO:0038023">
    <property type="term" value="F:signaling receptor activity"/>
    <property type="evidence" value="ECO:0007669"/>
    <property type="project" value="TreeGrafter"/>
</dbReference>
<evidence type="ECO:0000256" key="5">
    <source>
        <dbReference type="ARBA" id="ARBA00023136"/>
    </source>
</evidence>
<organism evidence="8">
    <name type="scientific">Strongyloides ratti</name>
    <name type="common">Parasitic roundworm</name>
    <dbReference type="NCBI Taxonomy" id="34506"/>
    <lineage>
        <taxon>Eukaryota</taxon>
        <taxon>Metazoa</taxon>
        <taxon>Ecdysozoa</taxon>
        <taxon>Nematoda</taxon>
        <taxon>Chromadorea</taxon>
        <taxon>Rhabditida</taxon>
        <taxon>Tylenchina</taxon>
        <taxon>Panagrolaimomorpha</taxon>
        <taxon>Strongyloidoidea</taxon>
        <taxon>Strongyloididae</taxon>
        <taxon>Strongyloides</taxon>
    </lineage>
</organism>
<evidence type="ECO:0000256" key="7">
    <source>
        <dbReference type="SAM" id="Phobius"/>
    </source>
</evidence>
<dbReference type="AlphaFoldDB" id="A0A090MVI2"/>
<dbReference type="EMBL" id="LN609528">
    <property type="protein sequence ID" value="CEF62923.1"/>
    <property type="molecule type" value="Genomic_DNA"/>
</dbReference>
<sequence>MSKDIDDIPVILRRRHILTSYRPLHKSTIYYILSAFIPNNEMLNFWTHFLPAIYISVNYLYTEIVSINGPHFNLLILYIGIIILFICSSFSHLLHSKCYSSHVFWLLIDFFGISFFSICTGIQRYLNSKSQGIWYDIGYIPCLLFASLGLQFTSTSYLFVFKNFMKGRILIKVISSIIVALWIYVPLLERYFANSISNIDVALQLHTKALGWLFLSGFFMGSKIPERFFEGTFDVVGYSHQLFHSCIFMVTWNLCEGAYIDNTNMDEIISISLFMKICIIITLSGVLLTYHIIIKIMVKKAYSESKINNNSPSKFNLVNNTCIYSHCHVPLKMKKM</sequence>
<protein>
    <submittedName>
        <fullName evidence="8 10">Hly-III-related family-containing protein</fullName>
    </submittedName>
</protein>
<evidence type="ECO:0000313" key="10">
    <source>
        <dbReference type="WBParaSite" id="SRAE_1000119000.1"/>
    </source>
</evidence>
<dbReference type="WBParaSite" id="SRAE_1000119000.1">
    <property type="protein sequence ID" value="SRAE_1000119000.1"/>
    <property type="gene ID" value="WBGene00257793"/>
</dbReference>
<evidence type="ECO:0000256" key="1">
    <source>
        <dbReference type="ARBA" id="ARBA00004141"/>
    </source>
</evidence>
<evidence type="ECO:0000313" key="8">
    <source>
        <dbReference type="EMBL" id="CEF62923.1"/>
    </source>
</evidence>
<evidence type="ECO:0000313" key="9">
    <source>
        <dbReference type="Proteomes" id="UP000035682"/>
    </source>
</evidence>
<feature type="transmembrane region" description="Helical" evidence="7">
    <location>
        <begin position="74"/>
        <end position="94"/>
    </location>
</feature>
<feature type="transmembrane region" description="Helical" evidence="7">
    <location>
        <begin position="268"/>
        <end position="293"/>
    </location>
</feature>
<dbReference type="GeneID" id="36375288"/>
<reference evidence="10" key="2">
    <citation type="submission" date="2020-12" db="UniProtKB">
        <authorList>
            <consortium name="WormBaseParasite"/>
        </authorList>
    </citation>
    <scope>IDENTIFICATION</scope>
</reference>
<feature type="transmembrane region" description="Helical" evidence="7">
    <location>
        <begin position="169"/>
        <end position="187"/>
    </location>
</feature>
<name>A0A090MVI2_STRRB</name>
<dbReference type="OMA" id="HRVVMCH"/>